<dbReference type="Proteomes" id="UP001164286">
    <property type="component" value="Unassembled WGS sequence"/>
</dbReference>
<keyword evidence="5" id="KW-0507">mRNA processing</keyword>
<evidence type="ECO:0000256" key="3">
    <source>
        <dbReference type="ARBA" id="ARBA00025726"/>
    </source>
</evidence>
<dbReference type="GO" id="GO:0071013">
    <property type="term" value="C:catalytic step 2 spliceosome"/>
    <property type="evidence" value="ECO:0007669"/>
    <property type="project" value="TreeGrafter"/>
</dbReference>
<dbReference type="GO" id="GO:0000974">
    <property type="term" value="C:Prp19 complex"/>
    <property type="evidence" value="ECO:0007669"/>
    <property type="project" value="TreeGrafter"/>
</dbReference>
<dbReference type="SMART" id="SM00320">
    <property type="entry name" value="WD40"/>
    <property type="match status" value="7"/>
</dbReference>
<dbReference type="PANTHER" id="PTHR19923">
    <property type="entry name" value="WD40 REPEAT PROTEINPRL1/PRL2-RELATED"/>
    <property type="match status" value="1"/>
</dbReference>
<dbReference type="InterPro" id="IPR001680">
    <property type="entry name" value="WD40_rpt"/>
</dbReference>
<protein>
    <recommendedName>
        <fullName evidence="5">Pre-mRNA-splicing factor PRP46</fullName>
    </recommendedName>
    <alternativeName>
        <fullName evidence="5">Pre-mRNA-processing protein 46</fullName>
    </alternativeName>
</protein>
<accession>A0AA38HES7</accession>
<keyword evidence="8" id="KW-1185">Reference proteome</keyword>
<dbReference type="InterPro" id="IPR020472">
    <property type="entry name" value="WD40_PAC1"/>
</dbReference>
<keyword evidence="1 4" id="KW-0853">WD repeat</keyword>
<dbReference type="InterPro" id="IPR045241">
    <property type="entry name" value="Prp46/PLRG1-like"/>
</dbReference>
<dbReference type="InterPro" id="IPR015943">
    <property type="entry name" value="WD40/YVTN_repeat-like_dom_sf"/>
</dbReference>
<organism evidence="7 8">
    <name type="scientific">Dioszegia hungarica</name>
    <dbReference type="NCBI Taxonomy" id="4972"/>
    <lineage>
        <taxon>Eukaryota</taxon>
        <taxon>Fungi</taxon>
        <taxon>Dikarya</taxon>
        <taxon>Basidiomycota</taxon>
        <taxon>Agaricomycotina</taxon>
        <taxon>Tremellomycetes</taxon>
        <taxon>Tremellales</taxon>
        <taxon>Bulleribasidiaceae</taxon>
        <taxon>Dioszegia</taxon>
    </lineage>
</organism>
<dbReference type="GO" id="GO:0071011">
    <property type="term" value="C:precatalytic spliceosome"/>
    <property type="evidence" value="ECO:0007669"/>
    <property type="project" value="TreeGrafter"/>
</dbReference>
<dbReference type="PRINTS" id="PR00320">
    <property type="entry name" value="GPROTEINBRPT"/>
</dbReference>
<feature type="repeat" description="WD" evidence="4">
    <location>
        <begin position="162"/>
        <end position="203"/>
    </location>
</feature>
<dbReference type="Pfam" id="PF00400">
    <property type="entry name" value="WD40"/>
    <property type="match status" value="7"/>
</dbReference>
<dbReference type="InterPro" id="IPR036322">
    <property type="entry name" value="WD40_repeat_dom_sf"/>
</dbReference>
<comment type="caution">
    <text evidence="7">The sequence shown here is derived from an EMBL/GenBank/DDBJ whole genome shotgun (WGS) entry which is preliminary data.</text>
</comment>
<evidence type="ECO:0000256" key="4">
    <source>
        <dbReference type="PROSITE-ProRule" id="PRU00221"/>
    </source>
</evidence>
<evidence type="ECO:0000313" key="8">
    <source>
        <dbReference type="Proteomes" id="UP001164286"/>
    </source>
</evidence>
<dbReference type="CDD" id="cd00200">
    <property type="entry name" value="WD40"/>
    <property type="match status" value="1"/>
</dbReference>
<name>A0AA38HES7_9TREE</name>
<feature type="repeat" description="WD" evidence="4">
    <location>
        <begin position="246"/>
        <end position="287"/>
    </location>
</feature>
<feature type="repeat" description="WD" evidence="4">
    <location>
        <begin position="373"/>
        <end position="408"/>
    </location>
</feature>
<comment type="similarity">
    <text evidence="3 5">Belongs to the WD repeat PRL1/PRL2 family.</text>
</comment>
<dbReference type="AlphaFoldDB" id="A0AA38HES7"/>
<evidence type="ECO:0000256" key="2">
    <source>
        <dbReference type="ARBA" id="ARBA00022737"/>
    </source>
</evidence>
<dbReference type="PROSITE" id="PS00678">
    <property type="entry name" value="WD_REPEATS_1"/>
    <property type="match status" value="2"/>
</dbReference>
<dbReference type="FunFam" id="2.130.10.10:FF:000012">
    <property type="entry name" value="Putative pleiotropic regulator 1"/>
    <property type="match status" value="1"/>
</dbReference>
<keyword evidence="5" id="KW-0747">Spliceosome</keyword>
<dbReference type="InterPro" id="IPR019775">
    <property type="entry name" value="WD40_repeat_CS"/>
</dbReference>
<evidence type="ECO:0000256" key="6">
    <source>
        <dbReference type="SAM" id="MobiDB-lite"/>
    </source>
</evidence>
<feature type="region of interest" description="Disordered" evidence="6">
    <location>
        <begin position="69"/>
        <end position="110"/>
    </location>
</feature>
<dbReference type="GO" id="GO:0000398">
    <property type="term" value="P:mRNA splicing, via spliceosome"/>
    <property type="evidence" value="ECO:0007669"/>
    <property type="project" value="UniProtKB-UniRule"/>
</dbReference>
<reference evidence="7" key="1">
    <citation type="journal article" date="2022" name="G3 (Bethesda)">
        <title>High quality genome of the basidiomycete yeast Dioszegia hungarica PDD-24b-2 isolated from cloud water.</title>
        <authorList>
            <person name="Jarrige D."/>
            <person name="Haridas S."/>
            <person name="Bleykasten-Grosshans C."/>
            <person name="Joly M."/>
            <person name="Nadalig T."/>
            <person name="Sancelme M."/>
            <person name="Vuilleumier S."/>
            <person name="Grigoriev I.V."/>
            <person name="Amato P."/>
            <person name="Bringel F."/>
        </authorList>
    </citation>
    <scope>NUCLEOTIDE SEQUENCE</scope>
    <source>
        <strain evidence="7">PDD-24b-2</strain>
    </source>
</reference>
<comment type="function">
    <text evidence="5">Involved in pre-mRNA splicing and required for cell cycle progression at G2/M.</text>
</comment>
<proteinExistence type="inferred from homology"/>
<dbReference type="PANTHER" id="PTHR19923:SF0">
    <property type="entry name" value="PLEIOTROPIC REGULATOR 1"/>
    <property type="match status" value="1"/>
</dbReference>
<dbReference type="Gene3D" id="2.130.10.10">
    <property type="entry name" value="YVTN repeat-like/Quinoprotein amine dehydrogenase"/>
    <property type="match status" value="1"/>
</dbReference>
<comment type="subunit">
    <text evidence="5">Associated with the spliceosome.</text>
</comment>
<evidence type="ECO:0000313" key="7">
    <source>
        <dbReference type="EMBL" id="KAI9638931.1"/>
    </source>
</evidence>
<evidence type="ECO:0000256" key="5">
    <source>
        <dbReference type="RuleBase" id="RU369036"/>
    </source>
</evidence>
<dbReference type="SUPFAM" id="SSF50978">
    <property type="entry name" value="WD40 repeat-like"/>
    <property type="match status" value="1"/>
</dbReference>
<keyword evidence="5" id="KW-0508">mRNA splicing</keyword>
<evidence type="ECO:0000256" key="1">
    <source>
        <dbReference type="ARBA" id="ARBA00022574"/>
    </source>
</evidence>
<dbReference type="EMBL" id="JAKWFO010000002">
    <property type="protein sequence ID" value="KAI9638931.1"/>
    <property type="molecule type" value="Genomic_DNA"/>
</dbReference>
<keyword evidence="5" id="KW-0539">Nucleus</keyword>
<feature type="compositionally biased region" description="Gly residues" evidence="6">
    <location>
        <begin position="87"/>
        <end position="100"/>
    </location>
</feature>
<dbReference type="PROSITE" id="PS50082">
    <property type="entry name" value="WD_REPEATS_2"/>
    <property type="match status" value="5"/>
</dbReference>
<sequence>MPPTSEPGPSTLTPLAELVKKSAKRTRAVYGYEGDGIDDGLAQANKMKLAAKLAVEYRDVQVLPPILAGQQAGPTGPKRPTAQPTAGGAGAGVKLIGGPGEPSTSTSAAPEPRELVKFRHQQGFAAGGGQAGSKLSQALMRKKEAREIKPVYHPQWKLTRVISGHMGWVRAMTVDPGNQWFATGAGDRVVKIWDLASGELKLSLTGHISTIRGLAVSERHPYLFSCAEDKMVKCWDLETNKVIRHYHGHFSGVYSLAVHPTLDVLCTAGRDASVRVWDMRTRANIFTLTGHTSTVADVKMQAADPQIISGSMDSTVRLWDLAAGKCMTTLTHHKKSVRALAIHPTEYSFASASAGGNNIKKWKCPEGTFVNNFVGHEAIINTLSVSDEGVMFSGADNGSLTMWDYATGLPFQHLKDVPQPGSLDAEAGVFCSAFDKTGTRLITGGADKTIKVYSEQA</sequence>
<feature type="repeat" description="WD" evidence="4">
    <location>
        <begin position="204"/>
        <end position="245"/>
    </location>
</feature>
<dbReference type="GeneID" id="77725645"/>
<feature type="repeat" description="WD" evidence="4">
    <location>
        <begin position="288"/>
        <end position="329"/>
    </location>
</feature>
<gene>
    <name evidence="7" type="ORF">MKK02DRAFT_21642</name>
</gene>
<dbReference type="RefSeq" id="XP_052948708.1">
    <property type="nucleotide sequence ID" value="XM_053086444.1"/>
</dbReference>
<comment type="subcellular location">
    <subcellularLocation>
        <location evidence="5">Nucleus</location>
    </subcellularLocation>
</comment>
<dbReference type="PROSITE" id="PS50294">
    <property type="entry name" value="WD_REPEATS_REGION"/>
    <property type="match status" value="4"/>
</dbReference>
<keyword evidence="2 5" id="KW-0677">Repeat</keyword>